<dbReference type="EMBL" id="MU006586">
    <property type="protein sequence ID" value="KAF2744826.1"/>
    <property type="molecule type" value="Genomic_DNA"/>
</dbReference>
<gene>
    <name evidence="1" type="ORF">M011DRAFT_470132</name>
</gene>
<reference evidence="1" key="1">
    <citation type="journal article" date="2020" name="Stud. Mycol.">
        <title>101 Dothideomycetes genomes: a test case for predicting lifestyles and emergence of pathogens.</title>
        <authorList>
            <person name="Haridas S."/>
            <person name="Albert R."/>
            <person name="Binder M."/>
            <person name="Bloem J."/>
            <person name="Labutti K."/>
            <person name="Salamov A."/>
            <person name="Andreopoulos B."/>
            <person name="Baker S."/>
            <person name="Barry K."/>
            <person name="Bills G."/>
            <person name="Bluhm B."/>
            <person name="Cannon C."/>
            <person name="Castanera R."/>
            <person name="Culley D."/>
            <person name="Daum C."/>
            <person name="Ezra D."/>
            <person name="Gonzalez J."/>
            <person name="Henrissat B."/>
            <person name="Kuo A."/>
            <person name="Liang C."/>
            <person name="Lipzen A."/>
            <person name="Lutzoni F."/>
            <person name="Magnuson J."/>
            <person name="Mondo S."/>
            <person name="Nolan M."/>
            <person name="Ohm R."/>
            <person name="Pangilinan J."/>
            <person name="Park H.-J."/>
            <person name="Ramirez L."/>
            <person name="Alfaro M."/>
            <person name="Sun H."/>
            <person name="Tritt A."/>
            <person name="Yoshinaga Y."/>
            <person name="Zwiers L.-H."/>
            <person name="Turgeon B."/>
            <person name="Goodwin S."/>
            <person name="Spatafora J."/>
            <person name="Crous P."/>
            <person name="Grigoriev I."/>
        </authorList>
    </citation>
    <scope>NUCLEOTIDE SEQUENCE</scope>
    <source>
        <strain evidence="1">CBS 119925</strain>
    </source>
</reference>
<evidence type="ECO:0000313" key="1">
    <source>
        <dbReference type="EMBL" id="KAF2744826.1"/>
    </source>
</evidence>
<proteinExistence type="predicted"/>
<accession>A0A6A6V4K2</accession>
<keyword evidence="2" id="KW-1185">Reference proteome</keyword>
<name>A0A6A6V4K2_9PLEO</name>
<sequence>MWVDWTLCVGLVPSDTAGRGGGVSAGMQGAAACTSRGLFGFRSATGDATSNFYR</sequence>
<evidence type="ECO:0000313" key="2">
    <source>
        <dbReference type="Proteomes" id="UP000799440"/>
    </source>
</evidence>
<protein>
    <submittedName>
        <fullName evidence="1">Uncharacterized protein</fullName>
    </submittedName>
</protein>
<dbReference type="Proteomes" id="UP000799440">
    <property type="component" value="Unassembled WGS sequence"/>
</dbReference>
<organism evidence="1 2">
    <name type="scientific">Sporormia fimetaria CBS 119925</name>
    <dbReference type="NCBI Taxonomy" id="1340428"/>
    <lineage>
        <taxon>Eukaryota</taxon>
        <taxon>Fungi</taxon>
        <taxon>Dikarya</taxon>
        <taxon>Ascomycota</taxon>
        <taxon>Pezizomycotina</taxon>
        <taxon>Dothideomycetes</taxon>
        <taxon>Pleosporomycetidae</taxon>
        <taxon>Pleosporales</taxon>
        <taxon>Sporormiaceae</taxon>
        <taxon>Sporormia</taxon>
    </lineage>
</organism>
<dbReference type="AlphaFoldDB" id="A0A6A6V4K2"/>